<dbReference type="GO" id="GO:0001042">
    <property type="term" value="F:RNA polymerase I core binding"/>
    <property type="evidence" value="ECO:0007669"/>
    <property type="project" value="TreeGrafter"/>
</dbReference>
<comment type="similarity">
    <text evidence="1">Belongs to the RRN3 family.</text>
</comment>
<proteinExistence type="inferred from homology"/>
<feature type="compositionally biased region" description="Basic and acidic residues" evidence="2">
    <location>
        <begin position="536"/>
        <end position="573"/>
    </location>
</feature>
<dbReference type="InterPro" id="IPR007991">
    <property type="entry name" value="RNA_pol_I_trans_ini_fac_RRN3"/>
</dbReference>
<dbReference type="GO" id="GO:0001181">
    <property type="term" value="F:RNA polymerase I general transcription initiation factor activity"/>
    <property type="evidence" value="ECO:0007669"/>
    <property type="project" value="InterPro"/>
</dbReference>
<dbReference type="PANTHER" id="PTHR12790">
    <property type="entry name" value="TRANSCRIPTION INITIATION FACTOR IA RRN3"/>
    <property type="match status" value="1"/>
</dbReference>
<dbReference type="GO" id="GO:0006361">
    <property type="term" value="P:transcription initiation at RNA polymerase I promoter"/>
    <property type="evidence" value="ECO:0007669"/>
    <property type="project" value="InterPro"/>
</dbReference>
<dbReference type="AlphaFoldDB" id="A0A7R9U4C0"/>
<organism evidence="3">
    <name type="scientific">Pinguiococcus pyrenoidosus</name>
    <dbReference type="NCBI Taxonomy" id="172671"/>
    <lineage>
        <taxon>Eukaryota</taxon>
        <taxon>Sar</taxon>
        <taxon>Stramenopiles</taxon>
        <taxon>Ochrophyta</taxon>
        <taxon>Pinguiophyceae</taxon>
        <taxon>Pinguiochrysidales</taxon>
        <taxon>Pinguiochrysidaceae</taxon>
        <taxon>Pinguiococcus</taxon>
    </lineage>
</organism>
<name>A0A7R9U4C0_9STRA</name>
<reference evidence="3" key="1">
    <citation type="submission" date="2021-01" db="EMBL/GenBank/DDBJ databases">
        <authorList>
            <person name="Corre E."/>
            <person name="Pelletier E."/>
            <person name="Niang G."/>
            <person name="Scheremetjew M."/>
            <person name="Finn R."/>
            <person name="Kale V."/>
            <person name="Holt S."/>
            <person name="Cochrane G."/>
            <person name="Meng A."/>
            <person name="Brown T."/>
            <person name="Cohen L."/>
        </authorList>
    </citation>
    <scope>NUCLEOTIDE SEQUENCE</scope>
    <source>
        <strain evidence="3">CCMP2078</strain>
    </source>
</reference>
<dbReference type="PANTHER" id="PTHR12790:SF0">
    <property type="entry name" value="RNA POLYMERASE I-SPECIFIC TRANSCRIPTION INITIATION FACTOR RRN3-RELATED"/>
    <property type="match status" value="1"/>
</dbReference>
<feature type="compositionally biased region" description="Basic and acidic residues" evidence="2">
    <location>
        <begin position="707"/>
        <end position="730"/>
    </location>
</feature>
<evidence type="ECO:0000313" key="3">
    <source>
        <dbReference type="EMBL" id="CAD8253014.1"/>
    </source>
</evidence>
<feature type="compositionally biased region" description="Acidic residues" evidence="2">
    <location>
        <begin position="678"/>
        <end position="688"/>
    </location>
</feature>
<gene>
    <name evidence="3" type="ORF">PPYR1160_LOCUS2506</name>
</gene>
<feature type="compositionally biased region" description="Acidic residues" evidence="2">
    <location>
        <begin position="653"/>
        <end position="670"/>
    </location>
</feature>
<feature type="compositionally biased region" description="Gly residues" evidence="2">
    <location>
        <begin position="609"/>
        <end position="619"/>
    </location>
</feature>
<protein>
    <recommendedName>
        <fullName evidence="4">RNA polymerase I-specific transcription initiation factor RRN3</fullName>
    </recommendedName>
</protein>
<evidence type="ECO:0008006" key="4">
    <source>
        <dbReference type="Google" id="ProtNLM"/>
    </source>
</evidence>
<feature type="region of interest" description="Disordered" evidence="2">
    <location>
        <begin position="597"/>
        <end position="619"/>
    </location>
</feature>
<feature type="region of interest" description="Disordered" evidence="2">
    <location>
        <begin position="521"/>
        <end position="576"/>
    </location>
</feature>
<dbReference type="GO" id="GO:0005634">
    <property type="term" value="C:nucleus"/>
    <property type="evidence" value="ECO:0007669"/>
    <property type="project" value="TreeGrafter"/>
</dbReference>
<dbReference type="Pfam" id="PF05327">
    <property type="entry name" value="RRN3"/>
    <property type="match status" value="2"/>
</dbReference>
<accession>A0A7R9U4C0</accession>
<sequence>MYRMVCAQLRTRSEEDALVVRLYAALERFAPQLVSKSGDHGDLVAALLSYDGRTGSSATLQRFRRLLLALVGANSTFFVPTIKAFTKFLCLSDADEALLQRSDENVGEEQRRLRNRLEVAHQTLRQLLEMTPAGTSELATVLVASFPHHYKSAAKLKSYVAQLLRICRYAPSIRETLLEVVIDHCLKIDVEIKISDEGAVNLEPDANNLLDSILAQKSASTPTMPMKDHQHVEIAVGEAADKLDGMLELVFEYLLEELELEEHGAEEKTDTSSVDKLGRQILSIFRKRVLTTHKSKYVQFLFFVASARRQRLRRLFIDLLLQRTLDDHGHDITRMAATCYLASLIARGGSFIPGLEAVRIGRMLQGWIAGYLHWYLLGMPLGSYASYKDRVHAAGLQQQPGLRLGSRLSRSSAISYDDLISYEGRHAVFFCVCQALLYIMCFRIKDFAEARRVHDGDSSEDDLLGESFWRSLINSRLCPLKNCLESVRKEFVYLCARFDILPQEIVRQLLQAYPLDPVELTESDVETDEEVSSKGTAEDRKDQDDDVQRRSYKRPRDPAADCDGGGKKEDGPRKKQAVRIGVGLSFGDKIARRIHAGLARARPRKGQGEKGTGGLGGGLNPLDSFFPFDPFLLERSHRFIEKDYTYWDALSETPEEDEGEENDRDDDREEDGGKAGEEEGEEGEEDDDDAHHGVAEDSEDDDEEEEQHSAAGEHRVSGKEDTDELRESQEKGAAMPRFREHKSRANSVASEEDIYVQHEDVPVEPGVAWTAGLQEGLPEAGMYRRPRNYSIASSNGESF</sequence>
<feature type="compositionally biased region" description="Acidic residues" evidence="2">
    <location>
        <begin position="521"/>
        <end position="530"/>
    </location>
</feature>
<feature type="compositionally biased region" description="Acidic residues" evidence="2">
    <location>
        <begin position="696"/>
        <end position="706"/>
    </location>
</feature>
<dbReference type="EMBL" id="HBEA01003347">
    <property type="protein sequence ID" value="CAD8253014.1"/>
    <property type="molecule type" value="Transcribed_RNA"/>
</dbReference>
<feature type="region of interest" description="Disordered" evidence="2">
    <location>
        <begin position="646"/>
        <end position="753"/>
    </location>
</feature>
<evidence type="ECO:0000256" key="1">
    <source>
        <dbReference type="ARBA" id="ARBA00010098"/>
    </source>
</evidence>
<evidence type="ECO:0000256" key="2">
    <source>
        <dbReference type="SAM" id="MobiDB-lite"/>
    </source>
</evidence>